<evidence type="ECO:0008006" key="4">
    <source>
        <dbReference type="Google" id="ProtNLM"/>
    </source>
</evidence>
<dbReference type="Proteomes" id="UP001165136">
    <property type="component" value="Unassembled WGS sequence"/>
</dbReference>
<feature type="compositionally biased region" description="Pro residues" evidence="1">
    <location>
        <begin position="261"/>
        <end position="346"/>
    </location>
</feature>
<gene>
    <name evidence="2" type="ORF">Atai01_14300</name>
</gene>
<feature type="compositionally biased region" description="Basic and acidic residues" evidence="1">
    <location>
        <begin position="540"/>
        <end position="549"/>
    </location>
</feature>
<dbReference type="Gene3D" id="1.20.1260.20">
    <property type="entry name" value="PPE superfamily"/>
    <property type="match status" value="1"/>
</dbReference>
<feature type="compositionally biased region" description="Polar residues" evidence="1">
    <location>
        <begin position="467"/>
        <end position="478"/>
    </location>
</feature>
<sequence>MSDQDNDPYFGYDINALQNASAGHPASPLFDPNYTSQYSGHAPALPTFYSDAQKVDDREDPDLSTRSWDFSGKDIGTIHLWIKGEQPGTTEERAQQWGNISLMLQGVADQLREQTQDLIKDWESPKAKQVFLHNVGMTLGYLEVWKQAAIENEVALYGLAQVMREAQADMDQLYTEYAFVHAGMQYASDKLVTNPYGGVNVAAGMDRKDRENQEEYNKKARALANKYASEYAPYLTKLNTGHAKMVEKLNAVAHPGAFGQPTPPMPGLPPGGPPPSPPPGAPPPAPPPGAPPAPPPGAPPAPPPGAPPAPPPGAPPAPPPGAPPAPPPGAPPPTVPAPSAPAPTPPGLTGLPNLVPSLFNARNTAPTPFAGKGPGLFSTNTPTGVPPTLGNLSPETALGAGNGAPNLSSNSLYPPGTITPPPGVTPPPGAQSAQAASKQDKRLQDNAGSPGLGSVPPGSLGGLGPRQAQQGTSASSTVAPEVAQGFQPPPSSAPSVLDNARKRGQSVAGSAAEAPVTPPGGLGAPPVLSNPHRTGPAKTFSERIAEGRRALRRKRGKRSESEFAAGLPTGTAPMLEGRFAERDKVTVGPAGEIPAALRTSGLEVSTSDPHARPAVHADRTARSPLPATPVPGEKAPVTDESAFEVQTPGGPVVAGGQGEQRYHANPPSALGGGN</sequence>
<feature type="region of interest" description="Disordered" evidence="1">
    <location>
        <begin position="598"/>
        <end position="674"/>
    </location>
</feature>
<evidence type="ECO:0000313" key="3">
    <source>
        <dbReference type="Proteomes" id="UP001165136"/>
    </source>
</evidence>
<comment type="caution">
    <text evidence="2">The sequence shown here is derived from an EMBL/GenBank/DDBJ whole genome shotgun (WGS) entry which is preliminary data.</text>
</comment>
<protein>
    <recommendedName>
        <fullName evidence="4">PPE family domain-containing protein</fullName>
    </recommendedName>
</protein>
<feature type="compositionally biased region" description="Basic and acidic residues" evidence="1">
    <location>
        <begin position="609"/>
        <end position="621"/>
    </location>
</feature>
<dbReference type="PRINTS" id="PR01217">
    <property type="entry name" value="PRICHEXTENSN"/>
</dbReference>
<dbReference type="RefSeq" id="WP_027941953.1">
    <property type="nucleotide sequence ID" value="NZ_BSTI01000003.1"/>
</dbReference>
<dbReference type="EMBL" id="BSTI01000003">
    <property type="protein sequence ID" value="GLY64811.1"/>
    <property type="molecule type" value="Genomic_DNA"/>
</dbReference>
<accession>A0A9W6QVI6</accession>
<name>A0A9W6QVI6_9PSEU</name>
<reference evidence="2" key="1">
    <citation type="submission" date="2023-03" db="EMBL/GenBank/DDBJ databases">
        <title>Amycolatopsis taiwanensis NBRC 103393.</title>
        <authorList>
            <person name="Ichikawa N."/>
            <person name="Sato H."/>
            <person name="Tonouchi N."/>
        </authorList>
    </citation>
    <scope>NUCLEOTIDE SEQUENCE</scope>
    <source>
        <strain evidence="2">NBRC 103393</strain>
    </source>
</reference>
<feature type="compositionally biased region" description="Pro residues" evidence="1">
    <location>
        <begin position="417"/>
        <end position="429"/>
    </location>
</feature>
<keyword evidence="3" id="KW-1185">Reference proteome</keyword>
<dbReference type="InterPro" id="IPR038332">
    <property type="entry name" value="PPE_sf"/>
</dbReference>
<feature type="compositionally biased region" description="Low complexity" evidence="1">
    <location>
        <begin position="448"/>
        <end position="458"/>
    </location>
</feature>
<feature type="region of interest" description="Disordered" evidence="1">
    <location>
        <begin position="254"/>
        <end position="576"/>
    </location>
</feature>
<evidence type="ECO:0000256" key="1">
    <source>
        <dbReference type="SAM" id="MobiDB-lite"/>
    </source>
</evidence>
<dbReference type="AlphaFoldDB" id="A0A9W6QVI6"/>
<evidence type="ECO:0000313" key="2">
    <source>
        <dbReference type="EMBL" id="GLY64811.1"/>
    </source>
</evidence>
<organism evidence="2 3">
    <name type="scientific">Amycolatopsis taiwanensis</name>
    <dbReference type="NCBI Taxonomy" id="342230"/>
    <lineage>
        <taxon>Bacteria</taxon>
        <taxon>Bacillati</taxon>
        <taxon>Actinomycetota</taxon>
        <taxon>Actinomycetes</taxon>
        <taxon>Pseudonocardiales</taxon>
        <taxon>Pseudonocardiaceae</taxon>
        <taxon>Amycolatopsis</taxon>
    </lineage>
</organism>
<proteinExistence type="predicted"/>